<feature type="repeat" description="TPR" evidence="3">
    <location>
        <begin position="333"/>
        <end position="366"/>
    </location>
</feature>
<dbReference type="RefSeq" id="WP_102991680.1">
    <property type="nucleotide sequence ID" value="NZ_FXTU01000001.1"/>
</dbReference>
<dbReference type="Proteomes" id="UP001157946">
    <property type="component" value="Unassembled WGS sequence"/>
</dbReference>
<dbReference type="SUPFAM" id="SSF48452">
    <property type="entry name" value="TPR-like"/>
    <property type="match status" value="2"/>
</dbReference>
<gene>
    <name evidence="5" type="ORF">SAMN06265361_101294</name>
</gene>
<protein>
    <submittedName>
        <fullName evidence="5">Tetratricopeptide repeat-containing protein</fullName>
    </submittedName>
</protein>
<evidence type="ECO:0000256" key="1">
    <source>
        <dbReference type="ARBA" id="ARBA00022737"/>
    </source>
</evidence>
<dbReference type="PROSITE" id="PS50943">
    <property type="entry name" value="HTH_CROC1"/>
    <property type="match status" value="1"/>
</dbReference>
<dbReference type="SMART" id="SM00028">
    <property type="entry name" value="TPR"/>
    <property type="match status" value="5"/>
</dbReference>
<dbReference type="GO" id="GO:0003677">
    <property type="term" value="F:DNA binding"/>
    <property type="evidence" value="ECO:0007669"/>
    <property type="project" value="InterPro"/>
</dbReference>
<proteinExistence type="predicted"/>
<evidence type="ECO:0000259" key="4">
    <source>
        <dbReference type="PROSITE" id="PS50943"/>
    </source>
</evidence>
<keyword evidence="6" id="KW-1185">Reference proteome</keyword>
<dbReference type="PROSITE" id="PS50005">
    <property type="entry name" value="TPR"/>
    <property type="match status" value="2"/>
</dbReference>
<feature type="repeat" description="TPR" evidence="3">
    <location>
        <begin position="293"/>
        <end position="326"/>
    </location>
</feature>
<comment type="caution">
    <text evidence="5">The sequence shown here is derived from an EMBL/GenBank/DDBJ whole genome shotgun (WGS) entry which is preliminary data.</text>
</comment>
<feature type="domain" description="HTH cro/C1-type" evidence="4">
    <location>
        <begin position="16"/>
        <end position="70"/>
    </location>
</feature>
<dbReference type="Pfam" id="PF01381">
    <property type="entry name" value="HTH_3"/>
    <property type="match status" value="1"/>
</dbReference>
<dbReference type="CDD" id="cd00093">
    <property type="entry name" value="HTH_XRE"/>
    <property type="match status" value="1"/>
</dbReference>
<evidence type="ECO:0000313" key="6">
    <source>
        <dbReference type="Proteomes" id="UP001157946"/>
    </source>
</evidence>
<organism evidence="5 6">
    <name type="scientific">Laceyella tengchongensis</name>
    <dbReference type="NCBI Taxonomy" id="574699"/>
    <lineage>
        <taxon>Bacteria</taxon>
        <taxon>Bacillati</taxon>
        <taxon>Bacillota</taxon>
        <taxon>Bacilli</taxon>
        <taxon>Bacillales</taxon>
        <taxon>Thermoactinomycetaceae</taxon>
        <taxon>Laceyella</taxon>
    </lineage>
</organism>
<evidence type="ECO:0000313" key="5">
    <source>
        <dbReference type="EMBL" id="SMP01913.1"/>
    </source>
</evidence>
<dbReference type="PANTHER" id="PTHR45641:SF19">
    <property type="entry name" value="NEPHROCYSTIN-3"/>
    <property type="match status" value="1"/>
</dbReference>
<dbReference type="SMART" id="SM00530">
    <property type="entry name" value="HTH_XRE"/>
    <property type="match status" value="1"/>
</dbReference>
<accession>A0AA46AD14</accession>
<dbReference type="Pfam" id="PF13181">
    <property type="entry name" value="TPR_8"/>
    <property type="match status" value="2"/>
</dbReference>
<dbReference type="EMBL" id="FXTU01000001">
    <property type="protein sequence ID" value="SMP01913.1"/>
    <property type="molecule type" value="Genomic_DNA"/>
</dbReference>
<keyword evidence="2 3" id="KW-0802">TPR repeat</keyword>
<dbReference type="InterPro" id="IPR011990">
    <property type="entry name" value="TPR-like_helical_dom_sf"/>
</dbReference>
<evidence type="ECO:0000256" key="2">
    <source>
        <dbReference type="ARBA" id="ARBA00022803"/>
    </source>
</evidence>
<dbReference type="Gene3D" id="1.10.260.40">
    <property type="entry name" value="lambda repressor-like DNA-binding domains"/>
    <property type="match status" value="1"/>
</dbReference>
<dbReference type="PANTHER" id="PTHR45641">
    <property type="entry name" value="TETRATRICOPEPTIDE REPEAT PROTEIN (AFU_ORTHOLOGUE AFUA_6G03870)"/>
    <property type="match status" value="1"/>
</dbReference>
<sequence length="471" mass="54686">MGKNRIFVSTELGEFFRSARKERGLSQLELSAEIGVHQGIISNIERGAYQAEPSRLEKLCRFYGLQVSDLENYRVRKYRDQLDSGLQLVAIEHVLLVDKEGGLTQLREFEEEQKIKNEGKDTSFDATRAVTYHLKGKYYERKKEWNDALEHYELAVKYVDLHPELLPTNIKAASYNALGRVCNRMNHLDQALYYIQKGLDSFVDGGARSHIRAHLQITKASVLEKQDRDGEALKIIEEIWNEKDQLKSGSARLNITQIRIELLNKLKRYDEAIEYALADLHDARLNRLYDRCFELWTSLGESYASIGQLANAELCYQTALKLEPKIKDKQIAITTYTQLGLLYLDQGQMELAHTALEEAVRQGKKHKDSYRLVKALIALADCRLMQRHDMKALEHYQEALKLTEKHSFNTLRFDVLLEITEIAERNNLPTYQKYIDEFRQSALSLRDRRGGRKRMKQIKTQLFINEPPDED</sequence>
<dbReference type="AlphaFoldDB" id="A0AA46AD14"/>
<dbReference type="InterPro" id="IPR010982">
    <property type="entry name" value="Lambda_DNA-bd_dom_sf"/>
</dbReference>
<dbReference type="SUPFAM" id="SSF47413">
    <property type="entry name" value="lambda repressor-like DNA-binding domains"/>
    <property type="match status" value="1"/>
</dbReference>
<dbReference type="Gene3D" id="1.25.40.10">
    <property type="entry name" value="Tetratricopeptide repeat domain"/>
    <property type="match status" value="2"/>
</dbReference>
<keyword evidence="1" id="KW-0677">Repeat</keyword>
<name>A0AA46AD14_9BACL</name>
<dbReference type="InterPro" id="IPR019734">
    <property type="entry name" value="TPR_rpt"/>
</dbReference>
<dbReference type="InterPro" id="IPR001387">
    <property type="entry name" value="Cro/C1-type_HTH"/>
</dbReference>
<reference evidence="5" key="1">
    <citation type="submission" date="2017-05" db="EMBL/GenBank/DDBJ databases">
        <authorList>
            <person name="Varghese N."/>
            <person name="Submissions S."/>
        </authorList>
    </citation>
    <scope>NUCLEOTIDE SEQUENCE</scope>
    <source>
        <strain evidence="5">DSM 45262</strain>
    </source>
</reference>
<evidence type="ECO:0000256" key="3">
    <source>
        <dbReference type="PROSITE-ProRule" id="PRU00339"/>
    </source>
</evidence>